<evidence type="ECO:0000313" key="1">
    <source>
        <dbReference type="EMBL" id="AFM11857.1"/>
    </source>
</evidence>
<gene>
    <name evidence="1" type="ordered locus">Turpa_1209</name>
</gene>
<name>I4B3K0_TURPD</name>
<dbReference type="InterPro" id="IPR007263">
    <property type="entry name" value="DCC1-like"/>
</dbReference>
<dbReference type="PATRIC" id="fig|869212.3.peg.1194"/>
<evidence type="ECO:0000313" key="2">
    <source>
        <dbReference type="Proteomes" id="UP000006048"/>
    </source>
</evidence>
<proteinExistence type="predicted"/>
<dbReference type="AlphaFoldDB" id="I4B3K0"/>
<dbReference type="GO" id="GO:0015035">
    <property type="term" value="F:protein-disulfide reductase activity"/>
    <property type="evidence" value="ECO:0007669"/>
    <property type="project" value="InterPro"/>
</dbReference>
<dbReference type="PANTHER" id="PTHR33639:SF2">
    <property type="entry name" value="DUF393 DOMAIN-CONTAINING PROTEIN"/>
    <property type="match status" value="1"/>
</dbReference>
<sequence length="142" mass="16214">MTSSSGLKNTSDETPIIFFDGVCNLCNGAVQFIIRHERNHVVKFAPLQGETFKKKHSAHTLALPDSIVFSVQGRLCLEAEAVIAISEYLKQPWRFFGSLGRLVPAFMANALYRFVARNRYRWFGKREACYLPTPELRARFLD</sequence>
<dbReference type="Proteomes" id="UP000006048">
    <property type="component" value="Chromosome"/>
</dbReference>
<dbReference type="KEGG" id="tpx:Turpa_1209"/>
<dbReference type="InterPro" id="IPR052927">
    <property type="entry name" value="DCC_oxidoreductase"/>
</dbReference>
<dbReference type="EMBL" id="CP002959">
    <property type="protein sequence ID" value="AFM11857.1"/>
    <property type="molecule type" value="Genomic_DNA"/>
</dbReference>
<organism evidence="1 2">
    <name type="scientific">Turneriella parva (strain ATCC BAA-1111 / DSM 21527 / NCTC 11395 / H)</name>
    <name type="common">Leptospira parva</name>
    <dbReference type="NCBI Taxonomy" id="869212"/>
    <lineage>
        <taxon>Bacteria</taxon>
        <taxon>Pseudomonadati</taxon>
        <taxon>Spirochaetota</taxon>
        <taxon>Spirochaetia</taxon>
        <taxon>Leptospirales</taxon>
        <taxon>Leptospiraceae</taxon>
        <taxon>Turneriella</taxon>
    </lineage>
</organism>
<dbReference type="PANTHER" id="PTHR33639">
    <property type="entry name" value="THIOL-DISULFIDE OXIDOREDUCTASE DCC"/>
    <property type="match status" value="1"/>
</dbReference>
<accession>I4B3K0</accession>
<reference evidence="1 2" key="1">
    <citation type="submission" date="2012-06" db="EMBL/GenBank/DDBJ databases">
        <title>The complete chromosome of genome of Turneriella parva DSM 21527.</title>
        <authorList>
            <consortium name="US DOE Joint Genome Institute (JGI-PGF)"/>
            <person name="Lucas S."/>
            <person name="Han J."/>
            <person name="Lapidus A."/>
            <person name="Bruce D."/>
            <person name="Goodwin L."/>
            <person name="Pitluck S."/>
            <person name="Peters L."/>
            <person name="Kyrpides N."/>
            <person name="Mavromatis K."/>
            <person name="Ivanova N."/>
            <person name="Mikhailova N."/>
            <person name="Chertkov O."/>
            <person name="Detter J.C."/>
            <person name="Tapia R."/>
            <person name="Han C."/>
            <person name="Land M."/>
            <person name="Hauser L."/>
            <person name="Markowitz V."/>
            <person name="Cheng J.-F."/>
            <person name="Hugenholtz P."/>
            <person name="Woyke T."/>
            <person name="Wu D."/>
            <person name="Gronow S."/>
            <person name="Wellnitz S."/>
            <person name="Brambilla E."/>
            <person name="Klenk H.-P."/>
            <person name="Eisen J.A."/>
        </authorList>
    </citation>
    <scope>NUCLEOTIDE SEQUENCE [LARGE SCALE GENOMIC DNA]</scope>
    <source>
        <strain evidence="2">ATCC BAA-1111 / DSM 21527 / NCTC 11395 / H</strain>
    </source>
</reference>
<keyword evidence="2" id="KW-1185">Reference proteome</keyword>
<protein>
    <submittedName>
        <fullName evidence="1">Thiol-disulfide oxidoreductase DCC</fullName>
    </submittedName>
</protein>
<dbReference type="Pfam" id="PF04134">
    <property type="entry name" value="DCC1-like"/>
    <property type="match status" value="1"/>
</dbReference>
<dbReference type="STRING" id="869212.Turpa_1209"/>
<dbReference type="HOGENOM" id="CLU_092206_2_1_12"/>
<dbReference type="OrthoDB" id="9785438at2"/>